<keyword evidence="3" id="KW-1185">Reference proteome</keyword>
<reference evidence="2" key="1">
    <citation type="journal article" date="2020" name="Cell">
        <title>Large-Scale Comparative Analyses of Tick Genomes Elucidate Their Genetic Diversity and Vector Capacities.</title>
        <authorList>
            <consortium name="Tick Genome and Microbiome Consortium (TIGMIC)"/>
            <person name="Jia N."/>
            <person name="Wang J."/>
            <person name="Shi W."/>
            <person name="Du L."/>
            <person name="Sun Y."/>
            <person name="Zhan W."/>
            <person name="Jiang J.F."/>
            <person name="Wang Q."/>
            <person name="Zhang B."/>
            <person name="Ji P."/>
            <person name="Bell-Sakyi L."/>
            <person name="Cui X.M."/>
            <person name="Yuan T.T."/>
            <person name="Jiang B.G."/>
            <person name="Yang W.F."/>
            <person name="Lam T.T."/>
            <person name="Chang Q.C."/>
            <person name="Ding S.J."/>
            <person name="Wang X.J."/>
            <person name="Zhu J.G."/>
            <person name="Ruan X.D."/>
            <person name="Zhao L."/>
            <person name="Wei J.T."/>
            <person name="Ye R.Z."/>
            <person name="Que T.C."/>
            <person name="Du C.H."/>
            <person name="Zhou Y.H."/>
            <person name="Cheng J.X."/>
            <person name="Dai P.F."/>
            <person name="Guo W.B."/>
            <person name="Han X.H."/>
            <person name="Huang E.J."/>
            <person name="Li L.F."/>
            <person name="Wei W."/>
            <person name="Gao Y.C."/>
            <person name="Liu J.Z."/>
            <person name="Shao H.Z."/>
            <person name="Wang X."/>
            <person name="Wang C.C."/>
            <person name="Yang T.C."/>
            <person name="Huo Q.B."/>
            <person name="Li W."/>
            <person name="Chen H.Y."/>
            <person name="Chen S.E."/>
            <person name="Zhou L.G."/>
            <person name="Ni X.B."/>
            <person name="Tian J.H."/>
            <person name="Sheng Y."/>
            <person name="Liu T."/>
            <person name="Pan Y.S."/>
            <person name="Xia L.Y."/>
            <person name="Li J."/>
            <person name="Zhao F."/>
            <person name="Cao W.C."/>
        </authorList>
    </citation>
    <scope>NUCLEOTIDE SEQUENCE</scope>
    <source>
        <strain evidence="2">Rsan-2018</strain>
    </source>
</reference>
<evidence type="ECO:0000313" key="2">
    <source>
        <dbReference type="EMBL" id="KAH7972209.1"/>
    </source>
</evidence>
<feature type="compositionally biased region" description="Basic and acidic residues" evidence="1">
    <location>
        <begin position="200"/>
        <end position="217"/>
    </location>
</feature>
<dbReference type="Proteomes" id="UP000821837">
    <property type="component" value="Chromosome 11"/>
</dbReference>
<evidence type="ECO:0000256" key="1">
    <source>
        <dbReference type="SAM" id="MobiDB-lite"/>
    </source>
</evidence>
<gene>
    <name evidence="2" type="ORF">HPB52_009398</name>
</gene>
<reference evidence="2" key="2">
    <citation type="submission" date="2021-09" db="EMBL/GenBank/DDBJ databases">
        <authorList>
            <person name="Jia N."/>
            <person name="Wang J."/>
            <person name="Shi W."/>
            <person name="Du L."/>
            <person name="Sun Y."/>
            <person name="Zhan W."/>
            <person name="Jiang J."/>
            <person name="Wang Q."/>
            <person name="Zhang B."/>
            <person name="Ji P."/>
            <person name="Sakyi L.B."/>
            <person name="Cui X."/>
            <person name="Yuan T."/>
            <person name="Jiang B."/>
            <person name="Yang W."/>
            <person name="Lam T.T.-Y."/>
            <person name="Chang Q."/>
            <person name="Ding S."/>
            <person name="Wang X."/>
            <person name="Zhu J."/>
            <person name="Ruan X."/>
            <person name="Zhao L."/>
            <person name="Wei J."/>
            <person name="Que T."/>
            <person name="Du C."/>
            <person name="Cheng J."/>
            <person name="Dai P."/>
            <person name="Han X."/>
            <person name="Huang E."/>
            <person name="Gao Y."/>
            <person name="Liu J."/>
            <person name="Shao H."/>
            <person name="Ye R."/>
            <person name="Li L."/>
            <person name="Wei W."/>
            <person name="Wang X."/>
            <person name="Wang C."/>
            <person name="Huo Q."/>
            <person name="Li W."/>
            <person name="Guo W."/>
            <person name="Chen H."/>
            <person name="Chen S."/>
            <person name="Zhou L."/>
            <person name="Zhou L."/>
            <person name="Ni X."/>
            <person name="Tian J."/>
            <person name="Zhou Y."/>
            <person name="Sheng Y."/>
            <person name="Liu T."/>
            <person name="Pan Y."/>
            <person name="Xia L."/>
            <person name="Li J."/>
            <person name="Zhao F."/>
            <person name="Cao W."/>
        </authorList>
    </citation>
    <scope>NUCLEOTIDE SEQUENCE</scope>
    <source>
        <strain evidence="2">Rsan-2018</strain>
        <tissue evidence="2">Larvae</tissue>
    </source>
</reference>
<feature type="compositionally biased region" description="Acidic residues" evidence="1">
    <location>
        <begin position="243"/>
        <end position="254"/>
    </location>
</feature>
<organism evidence="2 3">
    <name type="scientific">Rhipicephalus sanguineus</name>
    <name type="common">Brown dog tick</name>
    <name type="synonym">Ixodes sanguineus</name>
    <dbReference type="NCBI Taxonomy" id="34632"/>
    <lineage>
        <taxon>Eukaryota</taxon>
        <taxon>Metazoa</taxon>
        <taxon>Ecdysozoa</taxon>
        <taxon>Arthropoda</taxon>
        <taxon>Chelicerata</taxon>
        <taxon>Arachnida</taxon>
        <taxon>Acari</taxon>
        <taxon>Parasitiformes</taxon>
        <taxon>Ixodida</taxon>
        <taxon>Ixodoidea</taxon>
        <taxon>Ixodidae</taxon>
        <taxon>Rhipicephalinae</taxon>
        <taxon>Rhipicephalus</taxon>
        <taxon>Rhipicephalus</taxon>
    </lineage>
</organism>
<comment type="caution">
    <text evidence="2">The sequence shown here is derived from an EMBL/GenBank/DDBJ whole genome shotgun (WGS) entry which is preliminary data.</text>
</comment>
<protein>
    <submittedName>
        <fullName evidence="2">Uncharacterized protein</fullName>
    </submittedName>
</protein>
<dbReference type="VEuPathDB" id="VectorBase:RSAN_046661"/>
<evidence type="ECO:0000313" key="3">
    <source>
        <dbReference type="Proteomes" id="UP000821837"/>
    </source>
</evidence>
<feature type="region of interest" description="Disordered" evidence="1">
    <location>
        <begin position="200"/>
        <end position="279"/>
    </location>
</feature>
<name>A0A9D4T5M2_RHISA</name>
<dbReference type="EMBL" id="JABSTV010001247">
    <property type="protein sequence ID" value="KAH7972209.1"/>
    <property type="molecule type" value="Genomic_DNA"/>
</dbReference>
<feature type="compositionally biased region" description="Basic and acidic residues" evidence="1">
    <location>
        <begin position="265"/>
        <end position="274"/>
    </location>
</feature>
<accession>A0A9D4T5M2</accession>
<proteinExistence type="predicted"/>
<dbReference type="AlphaFoldDB" id="A0A9D4T5M2"/>
<sequence>MFVFAEYEHSFDTAVVEHTRVRNSESERFEPKHVNDFDRMRTYYVRSCRRDSRKCAYEGAKIIHMTGTLEEMAMFRANRPRLADVGREDFDREMRDTRPPLCKDREHIREEERQQQIDDALNNYKLEHQPMGASTDLQQRLLAMEKELERLRQEGKRERPSMAVGASDSIFKSAYADLDKRYRKMQTDFKTLKSNHEQLMKRFEDRNRGVASKKEGSVRSNTASDGDESKKDDSVHSNAASDVEPEPAEPDNDQEINGGGSDSEENTKNDKDTNDDCEDCDDLYEAVNSIVGGDLEGNFESFAMADADVPVVAPATDAEIVDLLGGPDEEEEPLDEQPREIPTVAQTQEILRLLRNRVECAGGDHDLIICLNKLERALLAPSRST</sequence>